<reference evidence="2" key="1">
    <citation type="journal article" date="2022" name="bioRxiv">
        <title>Sequencing and chromosome-scale assembly of the giantPleurodeles waltlgenome.</title>
        <authorList>
            <person name="Brown T."/>
            <person name="Elewa A."/>
            <person name="Iarovenko S."/>
            <person name="Subramanian E."/>
            <person name="Araus A.J."/>
            <person name="Petzold A."/>
            <person name="Susuki M."/>
            <person name="Suzuki K.-i.T."/>
            <person name="Hayashi T."/>
            <person name="Toyoda A."/>
            <person name="Oliveira C."/>
            <person name="Osipova E."/>
            <person name="Leigh N.D."/>
            <person name="Simon A."/>
            <person name="Yun M.H."/>
        </authorList>
    </citation>
    <scope>NUCLEOTIDE SEQUENCE</scope>
    <source>
        <strain evidence="2">20211129_DDA</strain>
        <tissue evidence="2">Liver</tissue>
    </source>
</reference>
<feature type="compositionally biased region" description="Basic and acidic residues" evidence="1">
    <location>
        <begin position="80"/>
        <end position="97"/>
    </location>
</feature>
<keyword evidence="3" id="KW-1185">Reference proteome</keyword>
<organism evidence="2 3">
    <name type="scientific">Pleurodeles waltl</name>
    <name type="common">Iberian ribbed newt</name>
    <dbReference type="NCBI Taxonomy" id="8319"/>
    <lineage>
        <taxon>Eukaryota</taxon>
        <taxon>Metazoa</taxon>
        <taxon>Chordata</taxon>
        <taxon>Craniata</taxon>
        <taxon>Vertebrata</taxon>
        <taxon>Euteleostomi</taxon>
        <taxon>Amphibia</taxon>
        <taxon>Batrachia</taxon>
        <taxon>Caudata</taxon>
        <taxon>Salamandroidea</taxon>
        <taxon>Salamandridae</taxon>
        <taxon>Pleurodelinae</taxon>
        <taxon>Pleurodeles</taxon>
    </lineage>
</organism>
<gene>
    <name evidence="2" type="ORF">NDU88_004810</name>
</gene>
<feature type="region of interest" description="Disordered" evidence="1">
    <location>
        <begin position="54"/>
        <end position="113"/>
    </location>
</feature>
<accession>A0AAV7PDJ7</accession>
<feature type="compositionally biased region" description="Low complexity" evidence="1">
    <location>
        <begin position="158"/>
        <end position="174"/>
    </location>
</feature>
<dbReference type="EMBL" id="JANPWB010000011">
    <property type="protein sequence ID" value="KAJ1126402.1"/>
    <property type="molecule type" value="Genomic_DNA"/>
</dbReference>
<feature type="compositionally biased region" description="Low complexity" evidence="1">
    <location>
        <begin position="54"/>
        <end position="66"/>
    </location>
</feature>
<evidence type="ECO:0000313" key="3">
    <source>
        <dbReference type="Proteomes" id="UP001066276"/>
    </source>
</evidence>
<protein>
    <submittedName>
        <fullName evidence="2">Uncharacterized protein</fullName>
    </submittedName>
</protein>
<feature type="region of interest" description="Disordered" evidence="1">
    <location>
        <begin position="127"/>
        <end position="221"/>
    </location>
</feature>
<sequence>MESEAKVMEAVALLRQAGRLDLLREGALAPTRPARRASAGVAAAVAACSPSRVAGVGKVRGPSRGAGARGGPGAGLGRVYGRERVGETPRVSREPGRAGRRSSGFPARKWRAGPRVAAGQLALGESQVGALVSSAPKRKKGKAAGARQERLSSARQTNLKLNAAGAKAPAGALPVSVAAPPGGREKRGRSVGSDIGSWEVGSSPVGGATSDPYRAGSRRGP</sequence>
<evidence type="ECO:0000313" key="2">
    <source>
        <dbReference type="EMBL" id="KAJ1126402.1"/>
    </source>
</evidence>
<feature type="compositionally biased region" description="Gly residues" evidence="1">
    <location>
        <begin position="67"/>
        <end position="78"/>
    </location>
</feature>
<comment type="caution">
    <text evidence="2">The sequence shown here is derived from an EMBL/GenBank/DDBJ whole genome shotgun (WGS) entry which is preliminary data.</text>
</comment>
<evidence type="ECO:0000256" key="1">
    <source>
        <dbReference type="SAM" id="MobiDB-lite"/>
    </source>
</evidence>
<name>A0AAV7PDJ7_PLEWA</name>
<dbReference type="Proteomes" id="UP001066276">
    <property type="component" value="Chromosome 7"/>
</dbReference>
<proteinExistence type="predicted"/>
<dbReference type="AlphaFoldDB" id="A0AAV7PDJ7"/>